<protein>
    <submittedName>
        <fullName evidence="1">Uncharacterized protein</fullName>
    </submittedName>
</protein>
<accession>X1K4D4</accession>
<feature type="non-terminal residue" evidence="1">
    <location>
        <position position="78"/>
    </location>
</feature>
<sequence>MSRETLPEGIERIFARERQDAYLRGRIEQKKEDIEKFIKDLNDCLRLEDNGFGNKISCDCESNVIEKLEKWQNEKNKV</sequence>
<comment type="caution">
    <text evidence="1">The sequence shown here is derived from an EMBL/GenBank/DDBJ whole genome shotgun (WGS) entry which is preliminary data.</text>
</comment>
<proteinExistence type="predicted"/>
<evidence type="ECO:0000313" key="1">
    <source>
        <dbReference type="EMBL" id="GAH85129.1"/>
    </source>
</evidence>
<reference evidence="1" key="1">
    <citation type="journal article" date="2014" name="Front. Microbiol.">
        <title>High frequency of phylogenetically diverse reductive dehalogenase-homologous genes in deep subseafloor sedimentary metagenomes.</title>
        <authorList>
            <person name="Kawai M."/>
            <person name="Futagami T."/>
            <person name="Toyoda A."/>
            <person name="Takaki Y."/>
            <person name="Nishi S."/>
            <person name="Hori S."/>
            <person name="Arai W."/>
            <person name="Tsubouchi T."/>
            <person name="Morono Y."/>
            <person name="Uchiyama I."/>
            <person name="Ito T."/>
            <person name="Fujiyama A."/>
            <person name="Inagaki F."/>
            <person name="Takami H."/>
        </authorList>
    </citation>
    <scope>NUCLEOTIDE SEQUENCE</scope>
    <source>
        <strain evidence="1">Expedition CK06-06</strain>
    </source>
</reference>
<organism evidence="1">
    <name type="scientific">marine sediment metagenome</name>
    <dbReference type="NCBI Taxonomy" id="412755"/>
    <lineage>
        <taxon>unclassified sequences</taxon>
        <taxon>metagenomes</taxon>
        <taxon>ecological metagenomes</taxon>
    </lineage>
</organism>
<gene>
    <name evidence="1" type="ORF">S03H2_65233</name>
</gene>
<name>X1K4D4_9ZZZZ</name>
<dbReference type="EMBL" id="BARU01042457">
    <property type="protein sequence ID" value="GAH85129.1"/>
    <property type="molecule type" value="Genomic_DNA"/>
</dbReference>
<dbReference type="AlphaFoldDB" id="X1K4D4"/>